<feature type="non-terminal residue" evidence="2">
    <location>
        <position position="1"/>
    </location>
</feature>
<accession>A0AAV4UWD7</accession>
<sequence length="166" mass="19045">PKGDSFVNAPFLLLKVNDAPLGVAEVVDIEKLQSQLRFTYWRNKNWDCGMSTDGMVKDSFIYILFHVTAFNLFYYYWTQKWESYKQYPGAYTRMMSTDAYKAILVNNPKGYSLVNAPLSVAESKGRSLRNDPLGVTGVEPNCRYRKVTVTVTFHILEKTKLGMRST</sequence>
<name>A0AAV4UWD7_CAEEX</name>
<gene>
    <name evidence="2" type="ORF">CEXT_298141</name>
</gene>
<organism evidence="2 3">
    <name type="scientific">Caerostris extrusa</name>
    <name type="common">Bark spider</name>
    <name type="synonym">Caerostris bankana</name>
    <dbReference type="NCBI Taxonomy" id="172846"/>
    <lineage>
        <taxon>Eukaryota</taxon>
        <taxon>Metazoa</taxon>
        <taxon>Ecdysozoa</taxon>
        <taxon>Arthropoda</taxon>
        <taxon>Chelicerata</taxon>
        <taxon>Arachnida</taxon>
        <taxon>Araneae</taxon>
        <taxon>Araneomorphae</taxon>
        <taxon>Entelegynae</taxon>
        <taxon>Araneoidea</taxon>
        <taxon>Araneidae</taxon>
        <taxon>Caerostris</taxon>
    </lineage>
</organism>
<protein>
    <submittedName>
        <fullName evidence="2">Uncharacterized protein</fullName>
    </submittedName>
</protein>
<keyword evidence="1" id="KW-1133">Transmembrane helix</keyword>
<comment type="caution">
    <text evidence="2">The sequence shown here is derived from an EMBL/GenBank/DDBJ whole genome shotgun (WGS) entry which is preliminary data.</text>
</comment>
<evidence type="ECO:0000313" key="2">
    <source>
        <dbReference type="EMBL" id="GIY62041.1"/>
    </source>
</evidence>
<proteinExistence type="predicted"/>
<feature type="transmembrane region" description="Helical" evidence="1">
    <location>
        <begin position="59"/>
        <end position="77"/>
    </location>
</feature>
<dbReference type="Proteomes" id="UP001054945">
    <property type="component" value="Unassembled WGS sequence"/>
</dbReference>
<keyword evidence="3" id="KW-1185">Reference proteome</keyword>
<evidence type="ECO:0000313" key="3">
    <source>
        <dbReference type="Proteomes" id="UP001054945"/>
    </source>
</evidence>
<keyword evidence="1" id="KW-0472">Membrane</keyword>
<reference evidence="2 3" key="1">
    <citation type="submission" date="2021-06" db="EMBL/GenBank/DDBJ databases">
        <title>Caerostris extrusa draft genome.</title>
        <authorList>
            <person name="Kono N."/>
            <person name="Arakawa K."/>
        </authorList>
    </citation>
    <scope>NUCLEOTIDE SEQUENCE [LARGE SCALE GENOMIC DNA]</scope>
</reference>
<dbReference type="EMBL" id="BPLR01013568">
    <property type="protein sequence ID" value="GIY62041.1"/>
    <property type="molecule type" value="Genomic_DNA"/>
</dbReference>
<keyword evidence="1" id="KW-0812">Transmembrane</keyword>
<dbReference type="AlphaFoldDB" id="A0AAV4UWD7"/>
<evidence type="ECO:0000256" key="1">
    <source>
        <dbReference type="SAM" id="Phobius"/>
    </source>
</evidence>